<dbReference type="Pfam" id="PF02466">
    <property type="entry name" value="Tim17"/>
    <property type="match status" value="1"/>
</dbReference>
<sequence length="186" mass="20726">MHALAGRRSHDGVFPAIPLGTGVPGHLLIRRVSLVFQPLEVGRIMPRARVSNHVHSPSVDVFIDMGHPFLNRTVDGFLKIGAVGAAHAASQEIFASLKKESVTKHDLQHTAKRMGKEGVQWGVIAGVYSGMQYGMERVRGKRDWKNALLGDILLEYSWRLKFQIRLANVLGLFEAPEFTHVQCLER</sequence>
<dbReference type="PANTHER" id="PTHR15371">
    <property type="entry name" value="TIM23"/>
    <property type="match status" value="1"/>
</dbReference>
<gene>
    <name evidence="5" type="ORF">GOP47_0008679</name>
</gene>
<proteinExistence type="predicted"/>
<dbReference type="EMBL" id="JABFUD020000008">
    <property type="protein sequence ID" value="KAI5076614.1"/>
    <property type="molecule type" value="Genomic_DNA"/>
</dbReference>
<keyword evidence="3" id="KW-1133">Transmembrane helix</keyword>
<evidence type="ECO:0000313" key="5">
    <source>
        <dbReference type="EMBL" id="KAI5076614.1"/>
    </source>
</evidence>
<dbReference type="GO" id="GO:0009707">
    <property type="term" value="C:chloroplast outer membrane"/>
    <property type="evidence" value="ECO:0007669"/>
    <property type="project" value="TreeGrafter"/>
</dbReference>
<evidence type="ECO:0000256" key="3">
    <source>
        <dbReference type="ARBA" id="ARBA00022989"/>
    </source>
</evidence>
<protein>
    <submittedName>
        <fullName evidence="5">Uncharacterized protein</fullName>
    </submittedName>
</protein>
<dbReference type="GO" id="GO:0015171">
    <property type="term" value="F:amino acid transmembrane transporter activity"/>
    <property type="evidence" value="ECO:0007669"/>
    <property type="project" value="TreeGrafter"/>
</dbReference>
<reference evidence="5" key="1">
    <citation type="submission" date="2021-01" db="EMBL/GenBank/DDBJ databases">
        <title>Adiantum capillus-veneris genome.</title>
        <authorList>
            <person name="Fang Y."/>
            <person name="Liao Q."/>
        </authorList>
    </citation>
    <scope>NUCLEOTIDE SEQUENCE</scope>
    <source>
        <strain evidence="5">H3</strain>
        <tissue evidence="5">Leaf</tissue>
    </source>
</reference>
<dbReference type="OrthoDB" id="75343at2759"/>
<evidence type="ECO:0000313" key="6">
    <source>
        <dbReference type="Proteomes" id="UP000886520"/>
    </source>
</evidence>
<comment type="subcellular location">
    <subcellularLocation>
        <location evidence="1">Membrane</location>
        <topology evidence="1">Multi-pass membrane protein</topology>
    </subcellularLocation>
</comment>
<evidence type="ECO:0000256" key="1">
    <source>
        <dbReference type="ARBA" id="ARBA00004141"/>
    </source>
</evidence>
<organism evidence="5 6">
    <name type="scientific">Adiantum capillus-veneris</name>
    <name type="common">Maidenhair fern</name>
    <dbReference type="NCBI Taxonomy" id="13818"/>
    <lineage>
        <taxon>Eukaryota</taxon>
        <taxon>Viridiplantae</taxon>
        <taxon>Streptophyta</taxon>
        <taxon>Embryophyta</taxon>
        <taxon>Tracheophyta</taxon>
        <taxon>Polypodiopsida</taxon>
        <taxon>Polypodiidae</taxon>
        <taxon>Polypodiales</taxon>
        <taxon>Pteridineae</taxon>
        <taxon>Pteridaceae</taxon>
        <taxon>Vittarioideae</taxon>
        <taxon>Adiantum</taxon>
    </lineage>
</organism>
<evidence type="ECO:0000256" key="4">
    <source>
        <dbReference type="ARBA" id="ARBA00023136"/>
    </source>
</evidence>
<evidence type="ECO:0000256" key="2">
    <source>
        <dbReference type="ARBA" id="ARBA00022692"/>
    </source>
</evidence>
<accession>A0A9D4ZIE7</accession>
<comment type="caution">
    <text evidence="5">The sequence shown here is derived from an EMBL/GenBank/DDBJ whole genome shotgun (WGS) entry which is preliminary data.</text>
</comment>
<keyword evidence="4" id="KW-0472">Membrane</keyword>
<keyword evidence="2" id="KW-0812">Transmembrane</keyword>
<dbReference type="Proteomes" id="UP000886520">
    <property type="component" value="Chromosome 8"/>
</dbReference>
<dbReference type="AlphaFoldDB" id="A0A9D4ZIE7"/>
<keyword evidence="6" id="KW-1185">Reference proteome</keyword>
<name>A0A9D4ZIE7_ADICA</name>
<dbReference type="PANTHER" id="PTHR15371:SF2">
    <property type="entry name" value="OUTER ENVELOPE PORE PROTEIN 16-1, CHLOROPLASTIC"/>
    <property type="match status" value="1"/>
</dbReference>
<dbReference type="InterPro" id="IPR045238">
    <property type="entry name" value="Tim23-like"/>
</dbReference>
<dbReference type="GO" id="GO:0045037">
    <property type="term" value="P:protein import into chloroplast stroma"/>
    <property type="evidence" value="ECO:0007669"/>
    <property type="project" value="TreeGrafter"/>
</dbReference>